<feature type="domain" description="Protein-glutamine gamma-glutamyltransferase-like C-terminal" evidence="3">
    <location>
        <begin position="144"/>
        <end position="214"/>
    </location>
</feature>
<feature type="chain" id="PRO_5040833079" evidence="2">
    <location>
        <begin position="22"/>
        <end position="223"/>
    </location>
</feature>
<dbReference type="EMBL" id="JANYMP010000011">
    <property type="protein sequence ID" value="MCS7479901.1"/>
    <property type="molecule type" value="Genomic_DNA"/>
</dbReference>
<keyword evidence="1" id="KW-1133">Transmembrane helix</keyword>
<organism evidence="4 5">
    <name type="scientific">Umezawaea endophytica</name>
    <dbReference type="NCBI Taxonomy" id="1654476"/>
    <lineage>
        <taxon>Bacteria</taxon>
        <taxon>Bacillati</taxon>
        <taxon>Actinomycetota</taxon>
        <taxon>Actinomycetes</taxon>
        <taxon>Pseudonocardiales</taxon>
        <taxon>Pseudonocardiaceae</taxon>
        <taxon>Umezawaea</taxon>
    </lineage>
</organism>
<feature type="transmembrane region" description="Helical" evidence="1">
    <location>
        <begin position="64"/>
        <end position="87"/>
    </location>
</feature>
<evidence type="ECO:0000313" key="5">
    <source>
        <dbReference type="Proteomes" id="UP001141259"/>
    </source>
</evidence>
<name>A0A9X2VNE5_9PSEU</name>
<keyword evidence="2" id="KW-0732">Signal</keyword>
<reference evidence="4" key="1">
    <citation type="submission" date="2022-08" db="EMBL/GenBank/DDBJ databases">
        <authorList>
            <person name="Tistechok S."/>
            <person name="Samborskyy M."/>
            <person name="Roman I."/>
        </authorList>
    </citation>
    <scope>NUCLEOTIDE SEQUENCE</scope>
    <source>
        <strain evidence="4">DSM 103496</strain>
    </source>
</reference>
<dbReference type="Pfam" id="PF13559">
    <property type="entry name" value="DUF4129"/>
    <property type="match status" value="1"/>
</dbReference>
<sequence length="223" mass="22888">MRTRWLVPLLAGAALVLVALAARGNSPIVYDGTLQAPDVPAAETAAAAEDSAAEGVVGVVGGSLVALLVVVLCVLVVLSLGAVVLMLGPHRKRVRAEASSVVAAAADDEDGRLGTEVLLTGARKALAELRGRPTGPPSDAVVAAWLNLEQAAASSGAPRRDHETPTEFTGALLTRYEVDTAAAATLRGLYQRARFGAPDQVTTRDAEAAADALERVVACLDRP</sequence>
<evidence type="ECO:0000256" key="1">
    <source>
        <dbReference type="SAM" id="Phobius"/>
    </source>
</evidence>
<dbReference type="RefSeq" id="WP_259625396.1">
    <property type="nucleotide sequence ID" value="NZ_JANYMP010000011.1"/>
</dbReference>
<gene>
    <name evidence="4" type="ORF">NZH93_23825</name>
</gene>
<protein>
    <submittedName>
        <fullName evidence="4">DUF4129 domain-containing protein</fullName>
    </submittedName>
</protein>
<keyword evidence="1" id="KW-0472">Membrane</keyword>
<comment type="caution">
    <text evidence="4">The sequence shown here is derived from an EMBL/GenBank/DDBJ whole genome shotgun (WGS) entry which is preliminary data.</text>
</comment>
<dbReference type="Proteomes" id="UP001141259">
    <property type="component" value="Unassembled WGS sequence"/>
</dbReference>
<accession>A0A9X2VNE5</accession>
<proteinExistence type="predicted"/>
<feature type="signal peptide" evidence="2">
    <location>
        <begin position="1"/>
        <end position="21"/>
    </location>
</feature>
<keyword evidence="1" id="KW-0812">Transmembrane</keyword>
<evidence type="ECO:0000313" key="4">
    <source>
        <dbReference type="EMBL" id="MCS7479901.1"/>
    </source>
</evidence>
<dbReference type="InterPro" id="IPR025403">
    <property type="entry name" value="TgpA-like_C"/>
</dbReference>
<evidence type="ECO:0000259" key="3">
    <source>
        <dbReference type="Pfam" id="PF13559"/>
    </source>
</evidence>
<dbReference type="AlphaFoldDB" id="A0A9X2VNE5"/>
<evidence type="ECO:0000256" key="2">
    <source>
        <dbReference type="SAM" id="SignalP"/>
    </source>
</evidence>
<keyword evidence="5" id="KW-1185">Reference proteome</keyword>